<keyword evidence="4" id="KW-1185">Reference proteome</keyword>
<feature type="non-terminal residue" evidence="2">
    <location>
        <position position="45"/>
    </location>
</feature>
<proteinExistence type="predicted"/>
<reference evidence="2 4" key="1">
    <citation type="journal article" date="2019" name="Sci. Rep.">
        <title>Orb-weaving spider Araneus ventricosus genome elucidates the spidroin gene catalogue.</title>
        <authorList>
            <person name="Kono N."/>
            <person name="Nakamura H."/>
            <person name="Ohtoshi R."/>
            <person name="Moran D.A.P."/>
            <person name="Shinohara A."/>
            <person name="Yoshida Y."/>
            <person name="Fujiwara M."/>
            <person name="Mori M."/>
            <person name="Tomita M."/>
            <person name="Arakawa K."/>
        </authorList>
    </citation>
    <scope>NUCLEOTIDE SEQUENCE [LARGE SCALE GENOMIC DNA]</scope>
</reference>
<dbReference type="EMBL" id="BGPR01089425">
    <property type="protein sequence ID" value="GBM15239.1"/>
    <property type="molecule type" value="Genomic_DNA"/>
</dbReference>
<organism evidence="2 4">
    <name type="scientific">Araneus ventricosus</name>
    <name type="common">Orbweaver spider</name>
    <name type="synonym">Epeira ventricosa</name>
    <dbReference type="NCBI Taxonomy" id="182803"/>
    <lineage>
        <taxon>Eukaryota</taxon>
        <taxon>Metazoa</taxon>
        <taxon>Ecdysozoa</taxon>
        <taxon>Arthropoda</taxon>
        <taxon>Chelicerata</taxon>
        <taxon>Arachnida</taxon>
        <taxon>Araneae</taxon>
        <taxon>Araneomorphae</taxon>
        <taxon>Entelegynae</taxon>
        <taxon>Araneoidea</taxon>
        <taxon>Araneidae</taxon>
        <taxon>Araneus</taxon>
    </lineage>
</organism>
<evidence type="ECO:0000313" key="1">
    <source>
        <dbReference type="EMBL" id="GBM15120.1"/>
    </source>
</evidence>
<comment type="caution">
    <text evidence="2">The sequence shown here is derived from an EMBL/GenBank/DDBJ whole genome shotgun (WGS) entry which is preliminary data.</text>
</comment>
<accession>A0A4Y2DEG9</accession>
<name>A0A4Y2DEG9_ARAVE</name>
<dbReference type="EMBL" id="BGPR01089391">
    <property type="protein sequence ID" value="GBM15120.1"/>
    <property type="molecule type" value="Genomic_DNA"/>
</dbReference>
<gene>
    <name evidence="1" type="ORF">AVEN_20088_1</name>
    <name evidence="3" type="ORF">AVEN_207848_1</name>
    <name evidence="2" type="ORF">AVEN_55947_1</name>
</gene>
<dbReference type="Proteomes" id="UP000499080">
    <property type="component" value="Unassembled WGS sequence"/>
</dbReference>
<evidence type="ECO:0000313" key="4">
    <source>
        <dbReference type="Proteomes" id="UP000499080"/>
    </source>
</evidence>
<dbReference type="EMBL" id="BGPR01089412">
    <property type="protein sequence ID" value="GBM15192.1"/>
    <property type="molecule type" value="Genomic_DNA"/>
</dbReference>
<evidence type="ECO:0000313" key="3">
    <source>
        <dbReference type="EMBL" id="GBM15239.1"/>
    </source>
</evidence>
<evidence type="ECO:0000313" key="2">
    <source>
        <dbReference type="EMBL" id="GBM15192.1"/>
    </source>
</evidence>
<dbReference type="AlphaFoldDB" id="A0A4Y2DEG9"/>
<protein>
    <submittedName>
        <fullName evidence="2">Uncharacterized protein</fullName>
    </submittedName>
</protein>
<sequence length="45" mass="4972">MDCINVPEYQSTLIPPIAFKDINPNSSEKRSSLSFSFALLVDLGL</sequence>